<protein>
    <submittedName>
        <fullName evidence="2">Uncharacterized protein</fullName>
    </submittedName>
</protein>
<evidence type="ECO:0000313" key="2">
    <source>
        <dbReference type="EMBL" id="CAF3629158.1"/>
    </source>
</evidence>
<dbReference type="EMBL" id="CAJNOK010002087">
    <property type="protein sequence ID" value="CAF0844049.1"/>
    <property type="molecule type" value="Genomic_DNA"/>
</dbReference>
<dbReference type="Proteomes" id="UP000677228">
    <property type="component" value="Unassembled WGS sequence"/>
</dbReference>
<gene>
    <name evidence="1" type="ORF">OVA965_LOCUS6796</name>
    <name evidence="2" type="ORF">TMI583_LOCUS6792</name>
</gene>
<name>A0A8S2HED7_9BILA</name>
<evidence type="ECO:0000313" key="1">
    <source>
        <dbReference type="EMBL" id="CAF0844049.1"/>
    </source>
</evidence>
<sequence length="150" mass="16961">MQHFFIPRPDRLIVNQHHHPRIMQQQVHGNSPGISRHLSRSVLDNYCSLNIPPSYTDLYPSNEECIREIPPPSYDDFITRYNNNDNNNQQLNRSNISSLSVIASPLQTTSSSTNNISSRSLPTSPRSVWITGTVSDQRAIICIPGTVTYV</sequence>
<accession>A0A8S2HED7</accession>
<proteinExistence type="predicted"/>
<dbReference type="Proteomes" id="UP000682733">
    <property type="component" value="Unassembled WGS sequence"/>
</dbReference>
<dbReference type="EMBL" id="CAJOBA010002087">
    <property type="protein sequence ID" value="CAF3629158.1"/>
    <property type="molecule type" value="Genomic_DNA"/>
</dbReference>
<reference evidence="2" key="1">
    <citation type="submission" date="2021-02" db="EMBL/GenBank/DDBJ databases">
        <authorList>
            <person name="Nowell W R."/>
        </authorList>
    </citation>
    <scope>NUCLEOTIDE SEQUENCE</scope>
</reference>
<evidence type="ECO:0000313" key="3">
    <source>
        <dbReference type="Proteomes" id="UP000682733"/>
    </source>
</evidence>
<dbReference type="AlphaFoldDB" id="A0A8S2HED7"/>
<organism evidence="2 3">
    <name type="scientific">Didymodactylos carnosus</name>
    <dbReference type="NCBI Taxonomy" id="1234261"/>
    <lineage>
        <taxon>Eukaryota</taxon>
        <taxon>Metazoa</taxon>
        <taxon>Spiralia</taxon>
        <taxon>Gnathifera</taxon>
        <taxon>Rotifera</taxon>
        <taxon>Eurotatoria</taxon>
        <taxon>Bdelloidea</taxon>
        <taxon>Philodinida</taxon>
        <taxon>Philodinidae</taxon>
        <taxon>Didymodactylos</taxon>
    </lineage>
</organism>
<comment type="caution">
    <text evidence="2">The sequence shown here is derived from an EMBL/GenBank/DDBJ whole genome shotgun (WGS) entry which is preliminary data.</text>
</comment>